<dbReference type="GeneID" id="27670007"/>
<accession>A0A0F2MEU9</accession>
<dbReference type="RefSeq" id="XP_016590833.1">
    <property type="nucleotide sequence ID" value="XM_016734730.1"/>
</dbReference>
<sequence length="103" mass="11343">MAEGSRAAAARTRTEDFMLVDVGELVNCDGLVVIFYIGPSSIAHQQLGCSTGAAMWNQVSSHVSSDTKDTRLDLTTRWETFHFLTPFLHRNIAEPASCGERQL</sequence>
<dbReference type="AlphaFoldDB" id="A0A0F2MEU9"/>
<name>A0A0F2MEU9_SPOSC</name>
<dbReference type="Proteomes" id="UP000033710">
    <property type="component" value="Unassembled WGS sequence"/>
</dbReference>
<evidence type="ECO:0000313" key="1">
    <source>
        <dbReference type="EMBL" id="KJR88157.1"/>
    </source>
</evidence>
<gene>
    <name evidence="1" type="ORF">SPSK_08085</name>
</gene>
<reference evidence="1 2" key="1">
    <citation type="journal article" date="2014" name="BMC Genomics">
        <title>Comparative genomics of the major fungal agents of human and animal Sporotrichosis: Sporothrix schenckii and Sporothrix brasiliensis.</title>
        <authorList>
            <person name="Teixeira M.M."/>
            <person name="de Almeida L.G."/>
            <person name="Kubitschek-Barreira P."/>
            <person name="Alves F.L."/>
            <person name="Kioshima E.S."/>
            <person name="Abadio A.K."/>
            <person name="Fernandes L."/>
            <person name="Derengowski L.S."/>
            <person name="Ferreira K.S."/>
            <person name="Souza R.C."/>
            <person name="Ruiz J.C."/>
            <person name="de Andrade N.C."/>
            <person name="Paes H.C."/>
            <person name="Nicola A.M."/>
            <person name="Albuquerque P."/>
            <person name="Gerber A.L."/>
            <person name="Martins V.P."/>
            <person name="Peconick L.D."/>
            <person name="Neto A.V."/>
            <person name="Chaucanez C.B."/>
            <person name="Silva P.A."/>
            <person name="Cunha O.L."/>
            <person name="de Oliveira F.F."/>
            <person name="dos Santos T.C."/>
            <person name="Barros A.L."/>
            <person name="Soares M.A."/>
            <person name="de Oliveira L.M."/>
            <person name="Marini M.M."/>
            <person name="Villalobos-Duno H."/>
            <person name="Cunha M.M."/>
            <person name="de Hoog S."/>
            <person name="da Silveira J.F."/>
            <person name="Henrissat B."/>
            <person name="Nino-Vega G.A."/>
            <person name="Cisalpino P.S."/>
            <person name="Mora-Montes H.M."/>
            <person name="Almeida S.R."/>
            <person name="Stajich J.E."/>
            <person name="Lopes-Bezerra L.M."/>
            <person name="Vasconcelos A.T."/>
            <person name="Felipe M.S."/>
        </authorList>
    </citation>
    <scope>NUCLEOTIDE SEQUENCE [LARGE SCALE GENOMIC DNA]</scope>
    <source>
        <strain evidence="1 2">1099-18</strain>
    </source>
</reference>
<reference evidence="1 2" key="2">
    <citation type="journal article" date="2015" name="Eukaryot. Cell">
        <title>Asexual propagation of a virulent clone complex in a human and feline outbreak of sporotrichosis.</title>
        <authorList>
            <person name="Teixeira Mde M."/>
            <person name="Rodrigues A.M."/>
            <person name="Tsui C.K."/>
            <person name="de Almeida L.G."/>
            <person name="Van Diepeningen A.D."/>
            <person name="van den Ende B.G."/>
            <person name="Fernandes G.F."/>
            <person name="Kano R."/>
            <person name="Hamelin R.C."/>
            <person name="Lopes-Bezerra L.M."/>
            <person name="Vasconcelos A.T."/>
            <person name="de Hoog S."/>
            <person name="de Camargo Z.P."/>
            <person name="Felipe M.S."/>
        </authorList>
    </citation>
    <scope>NUCLEOTIDE SEQUENCE [LARGE SCALE GENOMIC DNA]</scope>
    <source>
        <strain evidence="1 2">1099-18</strain>
    </source>
</reference>
<dbReference type="VEuPathDB" id="FungiDB:SPSK_08085"/>
<proteinExistence type="predicted"/>
<evidence type="ECO:0000313" key="2">
    <source>
        <dbReference type="Proteomes" id="UP000033710"/>
    </source>
</evidence>
<comment type="caution">
    <text evidence="1">The sequence shown here is derived from an EMBL/GenBank/DDBJ whole genome shotgun (WGS) entry which is preliminary data.</text>
</comment>
<protein>
    <submittedName>
        <fullName evidence="1">Uncharacterized protein</fullName>
    </submittedName>
</protein>
<organism evidence="1 2">
    <name type="scientific">Sporothrix schenckii 1099-18</name>
    <dbReference type="NCBI Taxonomy" id="1397361"/>
    <lineage>
        <taxon>Eukaryota</taxon>
        <taxon>Fungi</taxon>
        <taxon>Dikarya</taxon>
        <taxon>Ascomycota</taxon>
        <taxon>Pezizomycotina</taxon>
        <taxon>Sordariomycetes</taxon>
        <taxon>Sordariomycetidae</taxon>
        <taxon>Ophiostomatales</taxon>
        <taxon>Ophiostomataceae</taxon>
        <taxon>Sporothrix</taxon>
    </lineage>
</organism>
<dbReference type="EMBL" id="AXCR01000004">
    <property type="protein sequence ID" value="KJR88157.1"/>
    <property type="molecule type" value="Genomic_DNA"/>
</dbReference>
<dbReference type="KEGG" id="ssck:SPSK_08085"/>